<feature type="compositionally biased region" description="Polar residues" evidence="1">
    <location>
        <begin position="15"/>
        <end position="26"/>
    </location>
</feature>
<evidence type="ECO:0000256" key="1">
    <source>
        <dbReference type="SAM" id="MobiDB-lite"/>
    </source>
</evidence>
<organism evidence="2">
    <name type="scientific">Arundo donax</name>
    <name type="common">Giant reed</name>
    <name type="synonym">Donax arundinaceus</name>
    <dbReference type="NCBI Taxonomy" id="35708"/>
    <lineage>
        <taxon>Eukaryota</taxon>
        <taxon>Viridiplantae</taxon>
        <taxon>Streptophyta</taxon>
        <taxon>Embryophyta</taxon>
        <taxon>Tracheophyta</taxon>
        <taxon>Spermatophyta</taxon>
        <taxon>Magnoliopsida</taxon>
        <taxon>Liliopsida</taxon>
        <taxon>Poales</taxon>
        <taxon>Poaceae</taxon>
        <taxon>PACMAD clade</taxon>
        <taxon>Arundinoideae</taxon>
        <taxon>Arundineae</taxon>
        <taxon>Arundo</taxon>
    </lineage>
</organism>
<dbReference type="EMBL" id="GBRH01197788">
    <property type="protein sequence ID" value="JAE00108.1"/>
    <property type="molecule type" value="Transcribed_RNA"/>
</dbReference>
<sequence>MDLSTEAVARMDGSYLSQSSESTSCSWAGMTSVGAGSRTSQTRAVRSPEAEAKTSGWRADQAAA</sequence>
<accession>A0A0A9EVS3</accession>
<proteinExistence type="predicted"/>
<reference evidence="2" key="2">
    <citation type="journal article" date="2015" name="Data Brief">
        <title>Shoot transcriptome of the giant reed, Arundo donax.</title>
        <authorList>
            <person name="Barrero R.A."/>
            <person name="Guerrero F.D."/>
            <person name="Moolhuijzen P."/>
            <person name="Goolsby J.A."/>
            <person name="Tidwell J."/>
            <person name="Bellgard S.E."/>
            <person name="Bellgard M.I."/>
        </authorList>
    </citation>
    <scope>NUCLEOTIDE SEQUENCE</scope>
    <source>
        <tissue evidence="2">Shoot tissue taken approximately 20 cm above the soil surface</tissue>
    </source>
</reference>
<name>A0A0A9EVS3_ARUDO</name>
<feature type="region of interest" description="Disordered" evidence="1">
    <location>
        <begin position="1"/>
        <end position="64"/>
    </location>
</feature>
<reference evidence="2" key="1">
    <citation type="submission" date="2014-09" db="EMBL/GenBank/DDBJ databases">
        <authorList>
            <person name="Magalhaes I.L.F."/>
            <person name="Oliveira U."/>
            <person name="Santos F.R."/>
            <person name="Vidigal T.H.D.A."/>
            <person name="Brescovit A.D."/>
            <person name="Santos A.J."/>
        </authorList>
    </citation>
    <scope>NUCLEOTIDE SEQUENCE</scope>
    <source>
        <tissue evidence="2">Shoot tissue taken approximately 20 cm above the soil surface</tissue>
    </source>
</reference>
<dbReference type="AlphaFoldDB" id="A0A0A9EVS3"/>
<protein>
    <submittedName>
        <fullName evidence="2">Uncharacterized protein</fullName>
    </submittedName>
</protein>
<evidence type="ECO:0000313" key="2">
    <source>
        <dbReference type="EMBL" id="JAE00108.1"/>
    </source>
</evidence>